<feature type="active site" description="Nucleophile" evidence="5">
    <location>
        <position position="48"/>
    </location>
</feature>
<dbReference type="GO" id="GO:0003723">
    <property type="term" value="F:RNA binding"/>
    <property type="evidence" value="ECO:0007669"/>
    <property type="project" value="InterPro"/>
</dbReference>
<protein>
    <recommendedName>
        <fullName evidence="5">tRNA pseudouridine synthase B</fullName>
        <ecNumber evidence="5">5.4.99.25</ecNumber>
    </recommendedName>
    <alternativeName>
        <fullName evidence="5">tRNA pseudouridine(55) synthase</fullName>
        <shortName evidence="5">Psi55 synthase</shortName>
    </alternativeName>
    <alternativeName>
        <fullName evidence="5">tRNA pseudouridylate synthase</fullName>
    </alternativeName>
    <alternativeName>
        <fullName evidence="5">tRNA-uridine isomerase</fullName>
    </alternativeName>
</protein>
<evidence type="ECO:0000259" key="6">
    <source>
        <dbReference type="Pfam" id="PF01509"/>
    </source>
</evidence>
<dbReference type="FunFam" id="2.30.130.10:FF:000012">
    <property type="entry name" value="tRNA pseudouridine synthase B"/>
    <property type="match status" value="1"/>
</dbReference>
<dbReference type="EC" id="5.4.99.25" evidence="5"/>
<dbReference type="InterPro" id="IPR036974">
    <property type="entry name" value="PUA_sf"/>
</dbReference>
<evidence type="ECO:0000313" key="10">
    <source>
        <dbReference type="Proteomes" id="UP000055136"/>
    </source>
</evidence>
<dbReference type="HAMAP" id="MF_01080">
    <property type="entry name" value="TruB_bact"/>
    <property type="match status" value="1"/>
</dbReference>
<evidence type="ECO:0000256" key="1">
    <source>
        <dbReference type="ARBA" id="ARBA00000385"/>
    </source>
</evidence>
<feature type="domain" description="tRNA pseudouridylate synthase B C-terminal" evidence="8">
    <location>
        <begin position="182"/>
        <end position="244"/>
    </location>
</feature>
<dbReference type="InterPro" id="IPR032819">
    <property type="entry name" value="TruB_C"/>
</dbReference>
<dbReference type="CDD" id="cd21152">
    <property type="entry name" value="PUA_TruB_bacterial"/>
    <property type="match status" value="1"/>
</dbReference>
<dbReference type="SUPFAM" id="SSF88697">
    <property type="entry name" value="PUA domain-like"/>
    <property type="match status" value="1"/>
</dbReference>
<dbReference type="CDD" id="cd02573">
    <property type="entry name" value="PseudoU_synth_EcTruB"/>
    <property type="match status" value="1"/>
</dbReference>
<dbReference type="Pfam" id="PF01509">
    <property type="entry name" value="TruB_N"/>
    <property type="match status" value="1"/>
</dbReference>
<accession>A0A0S2TD26</accession>
<evidence type="ECO:0000259" key="7">
    <source>
        <dbReference type="Pfam" id="PF09157"/>
    </source>
</evidence>
<dbReference type="PANTHER" id="PTHR13767:SF2">
    <property type="entry name" value="PSEUDOURIDYLATE SYNTHASE TRUB1"/>
    <property type="match status" value="1"/>
</dbReference>
<comment type="similarity">
    <text evidence="2 5">Belongs to the pseudouridine synthase TruB family. Type 1 subfamily.</text>
</comment>
<dbReference type="InterPro" id="IPR015947">
    <property type="entry name" value="PUA-like_sf"/>
</dbReference>
<comment type="catalytic activity">
    <reaction evidence="1 5">
        <text>uridine(55) in tRNA = pseudouridine(55) in tRNA</text>
        <dbReference type="Rhea" id="RHEA:42532"/>
        <dbReference type="Rhea" id="RHEA-COMP:10101"/>
        <dbReference type="Rhea" id="RHEA-COMP:10102"/>
        <dbReference type="ChEBI" id="CHEBI:65314"/>
        <dbReference type="ChEBI" id="CHEBI:65315"/>
        <dbReference type="EC" id="5.4.99.25"/>
    </reaction>
</comment>
<dbReference type="STRING" id="1748243.Tel_07650"/>
<keyword evidence="10" id="KW-1185">Reference proteome</keyword>
<dbReference type="Pfam" id="PF16198">
    <property type="entry name" value="TruB_C_2"/>
    <property type="match status" value="1"/>
</dbReference>
<organism evidence="9 10">
    <name type="scientific">Candidatus Tenderia electrophaga</name>
    <dbReference type="NCBI Taxonomy" id="1748243"/>
    <lineage>
        <taxon>Bacteria</taxon>
        <taxon>Pseudomonadati</taxon>
        <taxon>Pseudomonadota</taxon>
        <taxon>Gammaproteobacteria</taxon>
        <taxon>Candidatus Tenderiales</taxon>
        <taxon>Candidatus Tenderiaceae</taxon>
        <taxon>Candidatus Tenderia</taxon>
    </lineage>
</organism>
<evidence type="ECO:0000259" key="8">
    <source>
        <dbReference type="Pfam" id="PF16198"/>
    </source>
</evidence>
<dbReference type="SUPFAM" id="SSF55120">
    <property type="entry name" value="Pseudouridine synthase"/>
    <property type="match status" value="1"/>
</dbReference>
<keyword evidence="4 5" id="KW-0413">Isomerase</keyword>
<dbReference type="GO" id="GO:0160148">
    <property type="term" value="F:tRNA pseudouridine(55) synthase activity"/>
    <property type="evidence" value="ECO:0007669"/>
    <property type="project" value="UniProtKB-EC"/>
</dbReference>
<feature type="domain" description="Pseudouridine synthase II N-terminal" evidence="6">
    <location>
        <begin position="33"/>
        <end position="181"/>
    </location>
</feature>
<keyword evidence="3 5" id="KW-0819">tRNA processing</keyword>
<dbReference type="GO" id="GO:1990481">
    <property type="term" value="P:mRNA pseudouridine synthesis"/>
    <property type="evidence" value="ECO:0007669"/>
    <property type="project" value="TreeGrafter"/>
</dbReference>
<dbReference type="FunFam" id="3.30.2350.10:FF:000011">
    <property type="entry name" value="tRNA pseudouridine synthase B"/>
    <property type="match status" value="1"/>
</dbReference>
<dbReference type="GO" id="GO:0031119">
    <property type="term" value="P:tRNA pseudouridine synthesis"/>
    <property type="evidence" value="ECO:0007669"/>
    <property type="project" value="UniProtKB-UniRule"/>
</dbReference>
<dbReference type="Pfam" id="PF09157">
    <property type="entry name" value="TruB-C_2"/>
    <property type="match status" value="1"/>
</dbReference>
<dbReference type="Gene3D" id="3.30.2350.10">
    <property type="entry name" value="Pseudouridine synthase"/>
    <property type="match status" value="1"/>
</dbReference>
<dbReference type="Proteomes" id="UP000055136">
    <property type="component" value="Chromosome"/>
</dbReference>
<proteinExistence type="inferred from homology"/>
<dbReference type="PANTHER" id="PTHR13767">
    <property type="entry name" value="TRNA-PSEUDOURIDINE SYNTHASE"/>
    <property type="match status" value="1"/>
</dbReference>
<evidence type="ECO:0000313" key="9">
    <source>
        <dbReference type="EMBL" id="ALP53039.1"/>
    </source>
</evidence>
<name>A0A0S2TD26_9GAMM</name>
<dbReference type="InterPro" id="IPR002501">
    <property type="entry name" value="PsdUridine_synth_N"/>
</dbReference>
<reference evidence="9" key="1">
    <citation type="submission" date="2015-10" db="EMBL/GenBank/DDBJ databases">
        <title>Description of Candidatus Tenderia electrophaga gen. nov, sp. nov., an Uncultivated Electroautotroph from a Biocathode Enrichment.</title>
        <authorList>
            <person name="Eddie B.J."/>
            <person name="Malanoski A.P."/>
            <person name="Wang Z."/>
            <person name="Hall R.J."/>
            <person name="Oh S.D."/>
            <person name="Heiner C."/>
            <person name="Lin B."/>
            <person name="Strycharz-Glaven S.M."/>
        </authorList>
    </citation>
    <scope>NUCLEOTIDE SEQUENCE [LARGE SCALE GENOMIC DNA]</scope>
    <source>
        <strain evidence="9">NRL1</strain>
    </source>
</reference>
<dbReference type="KEGG" id="tee:Tel_07650"/>
<evidence type="ECO:0000256" key="2">
    <source>
        <dbReference type="ARBA" id="ARBA00005642"/>
    </source>
</evidence>
<evidence type="ECO:0000256" key="4">
    <source>
        <dbReference type="ARBA" id="ARBA00023235"/>
    </source>
</evidence>
<comment type="function">
    <text evidence="5">Responsible for synthesis of pseudouridine from uracil-55 in the psi GC loop of transfer RNAs.</text>
</comment>
<evidence type="ECO:0000256" key="5">
    <source>
        <dbReference type="HAMAP-Rule" id="MF_01080"/>
    </source>
</evidence>
<feature type="domain" description="tRNA pseudouridine synthase II TruB subfamily 1 C-terminal" evidence="7">
    <location>
        <begin position="247"/>
        <end position="303"/>
    </location>
</feature>
<dbReference type="NCBIfam" id="TIGR00431">
    <property type="entry name" value="TruB"/>
    <property type="match status" value="1"/>
</dbReference>
<dbReference type="InterPro" id="IPR015240">
    <property type="entry name" value="tRNA_sdUridine_synth_fam1_C"/>
</dbReference>
<dbReference type="EMBL" id="CP013099">
    <property type="protein sequence ID" value="ALP53039.1"/>
    <property type="molecule type" value="Genomic_DNA"/>
</dbReference>
<dbReference type="AlphaFoldDB" id="A0A0S2TD26"/>
<sequence>MAKRRARGRDVSGILLLDKPTGITSNAALQRVKRLFCANKAGHTGSLDPIATGLLPICLGEATKVSAYLLDADKGYRVTVKLGEKTTTADIEGEVIECRPVPALTRAAVQTLLAGFVGDIEQVPPMYSALKKDGRPLYELARQGIEVERRPRRVTLYSIQLLELRADELDLEVMCSKGTYIRTLAEDIGAQLGCGGHVQALRRTLTGGFELCRSATLDELERVRDAAPAAALDAYLLPMDSALQAWPAVRLTRDMAYYLRHGQAVLVPRAPTAGLVRLYDSDQEFLGIGHILDDGRVAPKRLLATAD</sequence>
<dbReference type="InterPro" id="IPR014780">
    <property type="entry name" value="tRNA_psdUridine_synth_TruB"/>
</dbReference>
<dbReference type="InterPro" id="IPR020103">
    <property type="entry name" value="PsdUridine_synth_cat_dom_sf"/>
</dbReference>
<evidence type="ECO:0000256" key="3">
    <source>
        <dbReference type="ARBA" id="ARBA00022694"/>
    </source>
</evidence>
<gene>
    <name evidence="5" type="primary">truB</name>
    <name evidence="9" type="ORF">Tel_07650</name>
</gene>
<dbReference type="Gene3D" id="2.30.130.10">
    <property type="entry name" value="PUA domain"/>
    <property type="match status" value="1"/>
</dbReference>